<organism evidence="2 3">
    <name type="scientific">Solicola gregarius</name>
    <dbReference type="NCBI Taxonomy" id="2908642"/>
    <lineage>
        <taxon>Bacteria</taxon>
        <taxon>Bacillati</taxon>
        <taxon>Actinomycetota</taxon>
        <taxon>Actinomycetes</taxon>
        <taxon>Propionibacteriales</taxon>
        <taxon>Nocardioidaceae</taxon>
        <taxon>Solicola</taxon>
    </lineage>
</organism>
<feature type="transmembrane region" description="Helical" evidence="1">
    <location>
        <begin position="48"/>
        <end position="64"/>
    </location>
</feature>
<proteinExistence type="predicted"/>
<protein>
    <submittedName>
        <fullName evidence="2">DUF2516 family protein</fullName>
    </submittedName>
</protein>
<dbReference type="Proteomes" id="UP001164390">
    <property type="component" value="Chromosome"/>
</dbReference>
<dbReference type="InterPro" id="IPR019662">
    <property type="entry name" value="DUF2516"/>
</dbReference>
<keyword evidence="1" id="KW-1133">Transmembrane helix</keyword>
<feature type="transmembrane region" description="Helical" evidence="1">
    <location>
        <begin position="6"/>
        <end position="28"/>
    </location>
</feature>
<dbReference type="RefSeq" id="WP_271635803.1">
    <property type="nucleotide sequence ID" value="NZ_CP094970.1"/>
</dbReference>
<sequence>MVEIFQFQSAVETAITFVLLAIKGFAFIDAATRPAAQFLAADKQTKQLWLILLGLAFVANLLIIQPISLLNLAGTVAALVYVADVWPTLRRLPRR</sequence>
<reference evidence="2" key="1">
    <citation type="submission" date="2022-01" db="EMBL/GenBank/DDBJ databases">
        <title>Nocardioidaceae gen. sp. A5X3R13.</title>
        <authorList>
            <person name="Lopez Marin M.A."/>
            <person name="Uhlik O."/>
        </authorList>
    </citation>
    <scope>NUCLEOTIDE SEQUENCE</scope>
    <source>
        <strain evidence="2">A5X3R13</strain>
    </source>
</reference>
<evidence type="ECO:0000313" key="2">
    <source>
        <dbReference type="EMBL" id="UYM06877.1"/>
    </source>
</evidence>
<dbReference type="KEGG" id="sgrg:L0C25_07320"/>
<name>A0AA46TKA4_9ACTN</name>
<gene>
    <name evidence="2" type="ORF">L0C25_07320</name>
</gene>
<keyword evidence="3" id="KW-1185">Reference proteome</keyword>
<evidence type="ECO:0000256" key="1">
    <source>
        <dbReference type="SAM" id="Phobius"/>
    </source>
</evidence>
<dbReference type="Pfam" id="PF10724">
    <property type="entry name" value="DUF2516"/>
    <property type="match status" value="1"/>
</dbReference>
<keyword evidence="1" id="KW-0812">Transmembrane</keyword>
<accession>A0AA46TKA4</accession>
<keyword evidence="1" id="KW-0472">Membrane</keyword>
<dbReference type="AlphaFoldDB" id="A0AA46TKA4"/>
<evidence type="ECO:0000313" key="3">
    <source>
        <dbReference type="Proteomes" id="UP001164390"/>
    </source>
</evidence>
<dbReference type="EMBL" id="CP094970">
    <property type="protein sequence ID" value="UYM06877.1"/>
    <property type="molecule type" value="Genomic_DNA"/>
</dbReference>